<dbReference type="Gene3D" id="1.10.10.10">
    <property type="entry name" value="Winged helix-like DNA-binding domain superfamily/Winged helix DNA-binding domain"/>
    <property type="match status" value="1"/>
</dbReference>
<feature type="region of interest" description="Disordered" evidence="10">
    <location>
        <begin position="217"/>
        <end position="276"/>
    </location>
</feature>
<keyword evidence="3" id="KW-0597">Phosphoprotein</keyword>
<feature type="compositionally biased region" description="Low complexity" evidence="10">
    <location>
        <begin position="597"/>
        <end position="607"/>
    </location>
</feature>
<evidence type="ECO:0000313" key="13">
    <source>
        <dbReference type="Proteomes" id="UP001438707"/>
    </source>
</evidence>
<dbReference type="PANTHER" id="PTHR10015:SF427">
    <property type="entry name" value="HEAT SHOCK FACTOR PROTEIN"/>
    <property type="match status" value="1"/>
</dbReference>
<dbReference type="PANTHER" id="PTHR10015">
    <property type="entry name" value="HEAT SHOCK TRANSCRIPTION FACTOR"/>
    <property type="match status" value="1"/>
</dbReference>
<dbReference type="Pfam" id="PF00447">
    <property type="entry name" value="HSF_DNA-bind"/>
    <property type="match status" value="1"/>
</dbReference>
<dbReference type="GO" id="GO:0043565">
    <property type="term" value="F:sequence-specific DNA binding"/>
    <property type="evidence" value="ECO:0007669"/>
    <property type="project" value="InterPro"/>
</dbReference>
<feature type="compositionally biased region" description="Polar residues" evidence="10">
    <location>
        <begin position="522"/>
        <end position="539"/>
    </location>
</feature>
<comment type="similarity">
    <text evidence="9">Belongs to the HSF family.</text>
</comment>
<feature type="compositionally biased region" description="Polar residues" evidence="10">
    <location>
        <begin position="388"/>
        <end position="402"/>
    </location>
</feature>
<keyword evidence="4" id="KW-0805">Transcription regulation</keyword>
<proteinExistence type="inferred from homology"/>
<keyword evidence="13" id="KW-1185">Reference proteome</keyword>
<evidence type="ECO:0000256" key="8">
    <source>
        <dbReference type="ARBA" id="ARBA00023242"/>
    </source>
</evidence>
<evidence type="ECO:0000256" key="9">
    <source>
        <dbReference type="RuleBase" id="RU004020"/>
    </source>
</evidence>
<dbReference type="EMBL" id="JALJOS010000078">
    <property type="protein sequence ID" value="KAK9816339.1"/>
    <property type="molecule type" value="Genomic_DNA"/>
</dbReference>
<evidence type="ECO:0000256" key="7">
    <source>
        <dbReference type="ARBA" id="ARBA00023163"/>
    </source>
</evidence>
<evidence type="ECO:0000256" key="1">
    <source>
        <dbReference type="ARBA" id="ARBA00004123"/>
    </source>
</evidence>
<feature type="compositionally biased region" description="Polar residues" evidence="10">
    <location>
        <begin position="357"/>
        <end position="375"/>
    </location>
</feature>
<dbReference type="PRINTS" id="PR00056">
    <property type="entry name" value="HSFDOMAIN"/>
</dbReference>
<dbReference type="GO" id="GO:0003700">
    <property type="term" value="F:DNA-binding transcription factor activity"/>
    <property type="evidence" value="ECO:0007669"/>
    <property type="project" value="InterPro"/>
</dbReference>
<comment type="subunit">
    <text evidence="2">Homotrimer.</text>
</comment>
<evidence type="ECO:0000256" key="6">
    <source>
        <dbReference type="ARBA" id="ARBA00023125"/>
    </source>
</evidence>
<comment type="subcellular location">
    <subcellularLocation>
        <location evidence="1">Nucleus</location>
    </subcellularLocation>
</comment>
<keyword evidence="8" id="KW-0539">Nucleus</keyword>
<gene>
    <name evidence="12" type="ORF">WJX74_002742</name>
</gene>
<reference evidence="12 13" key="1">
    <citation type="journal article" date="2024" name="Nat. Commun.">
        <title>Phylogenomics reveals the evolutionary origins of lichenization in chlorophyte algae.</title>
        <authorList>
            <person name="Puginier C."/>
            <person name="Libourel C."/>
            <person name="Otte J."/>
            <person name="Skaloud P."/>
            <person name="Haon M."/>
            <person name="Grisel S."/>
            <person name="Petersen M."/>
            <person name="Berrin J.G."/>
            <person name="Delaux P.M."/>
            <person name="Dal Grande F."/>
            <person name="Keller J."/>
        </authorList>
    </citation>
    <scope>NUCLEOTIDE SEQUENCE [LARGE SCALE GENOMIC DNA]</scope>
    <source>
        <strain evidence="12 13">SAG 2145</strain>
    </source>
</reference>
<protein>
    <recommendedName>
        <fullName evidence="11">HSF-type DNA-binding domain-containing protein</fullName>
    </recommendedName>
</protein>
<evidence type="ECO:0000259" key="11">
    <source>
        <dbReference type="PROSITE" id="PS00434"/>
    </source>
</evidence>
<evidence type="ECO:0000256" key="10">
    <source>
        <dbReference type="SAM" id="MobiDB-lite"/>
    </source>
</evidence>
<name>A0AAW1Q2W1_9CHLO</name>
<dbReference type="Proteomes" id="UP001438707">
    <property type="component" value="Unassembled WGS sequence"/>
</dbReference>
<sequence>MATRGRIAGQEAGPASRREPVPPPQIPPFLIKTYDMVDDPSTNHMVAWSPSGQSFTVWDPMDFAKDQLPLHFKHNNYSSFVRQLNTYGFRKVDPDKSEFANEYFIRGRKDLLREIHRRKGTHPSQGQSAAQISPVSGHPAVEVGQYGVTDEILGLKRDKNILMLELLRQRQQQKASDAEMRKLGQRLEETDARQRQMMTFLAKAVQNPAFLQQILASRQQNPQRLDSSDMKGRKKRRTPASKDVLSSQDILGSNGLGADALGVDTDSAEEDNAEHPASTANALIQYTPPQEADFSKQFLQMLARDAPSAGSFDPAQQSDWQRHGMGDMGAAFDGLNISHRPAPATQPSVTIREHHPTSSPAGSGDNSAYLPSTDSFGADLDLIDGDQNESAAARQQQMQGATSLQQLQARQKQQQSQQKQRSPRHYRAPQPRPSTSNVQPFIKPDPEPLPSPYLTSTQAGPSSTEMVVSKGNPSPLQMGIQPSPQSFPMDDLNMIPDVGLPLDMIGPATSADLAMPDEDSIGNDSFWQQFLSDGPTSSGGMPDASGLDEAGGRSAATSSGGSSAAGGDGTGAHSAQQAAAGGSGVEQQHGQVGGVGTPTQQQQMGVTPDGGLQNGGRPPSRLAQNGLSSGQQALHIQQQQQAAKRTTSLDAIKQLQEQLHQQSNSLPASFS</sequence>
<feature type="region of interest" description="Disordered" evidence="10">
    <location>
        <begin position="509"/>
        <end position="647"/>
    </location>
</feature>
<evidence type="ECO:0000256" key="3">
    <source>
        <dbReference type="ARBA" id="ARBA00022553"/>
    </source>
</evidence>
<dbReference type="FunFam" id="1.10.10.10:FF:000037">
    <property type="entry name" value="Heat stress transcription factor B-4"/>
    <property type="match status" value="1"/>
</dbReference>
<dbReference type="InterPro" id="IPR036388">
    <property type="entry name" value="WH-like_DNA-bd_sf"/>
</dbReference>
<feature type="compositionally biased region" description="Low complexity" evidence="10">
    <location>
        <begin position="552"/>
        <end position="562"/>
    </location>
</feature>
<keyword evidence="5" id="KW-0346">Stress response</keyword>
<evidence type="ECO:0000256" key="2">
    <source>
        <dbReference type="ARBA" id="ARBA00011233"/>
    </source>
</evidence>
<evidence type="ECO:0000256" key="5">
    <source>
        <dbReference type="ARBA" id="ARBA00023016"/>
    </source>
</evidence>
<accession>A0AAW1Q2W1</accession>
<evidence type="ECO:0000256" key="4">
    <source>
        <dbReference type="ARBA" id="ARBA00023015"/>
    </source>
</evidence>
<feature type="compositionally biased region" description="Polar residues" evidence="10">
    <location>
        <begin position="453"/>
        <end position="486"/>
    </location>
</feature>
<dbReference type="InterPro" id="IPR000232">
    <property type="entry name" value="HSF_DNA-bd"/>
</dbReference>
<keyword evidence="7" id="KW-0804">Transcription</keyword>
<dbReference type="SUPFAM" id="SSF46785">
    <property type="entry name" value="Winged helix' DNA-binding domain"/>
    <property type="match status" value="1"/>
</dbReference>
<feature type="domain" description="HSF-type DNA-binding" evidence="11">
    <location>
        <begin position="68"/>
        <end position="92"/>
    </location>
</feature>
<dbReference type="GO" id="GO:0005634">
    <property type="term" value="C:nucleus"/>
    <property type="evidence" value="ECO:0007669"/>
    <property type="project" value="UniProtKB-SubCell"/>
</dbReference>
<comment type="caution">
    <text evidence="12">The sequence shown here is derived from an EMBL/GenBank/DDBJ whole genome shotgun (WGS) entry which is preliminary data.</text>
</comment>
<dbReference type="AlphaFoldDB" id="A0AAW1Q2W1"/>
<dbReference type="InterPro" id="IPR036390">
    <property type="entry name" value="WH_DNA-bd_sf"/>
</dbReference>
<dbReference type="PROSITE" id="PS00434">
    <property type="entry name" value="HSF_DOMAIN"/>
    <property type="match status" value="1"/>
</dbReference>
<feature type="region of interest" description="Disordered" evidence="10">
    <location>
        <begin position="1"/>
        <end position="25"/>
    </location>
</feature>
<feature type="region of interest" description="Disordered" evidence="10">
    <location>
        <begin position="306"/>
        <end position="490"/>
    </location>
</feature>
<feature type="compositionally biased region" description="Low complexity" evidence="10">
    <location>
        <begin position="403"/>
        <end position="420"/>
    </location>
</feature>
<evidence type="ECO:0000313" key="12">
    <source>
        <dbReference type="EMBL" id="KAK9816339.1"/>
    </source>
</evidence>
<organism evidence="12 13">
    <name type="scientific">Apatococcus lobatus</name>
    <dbReference type="NCBI Taxonomy" id="904363"/>
    <lineage>
        <taxon>Eukaryota</taxon>
        <taxon>Viridiplantae</taxon>
        <taxon>Chlorophyta</taxon>
        <taxon>core chlorophytes</taxon>
        <taxon>Trebouxiophyceae</taxon>
        <taxon>Chlorellales</taxon>
        <taxon>Chlorellaceae</taxon>
        <taxon>Apatococcus</taxon>
    </lineage>
</organism>
<keyword evidence="6" id="KW-0238">DNA-binding</keyword>
<feature type="compositionally biased region" description="Low complexity" evidence="10">
    <location>
        <begin position="571"/>
        <end position="590"/>
    </location>
</feature>
<dbReference type="SMART" id="SM00415">
    <property type="entry name" value="HSF"/>
    <property type="match status" value="1"/>
</dbReference>
<feature type="compositionally biased region" description="Low complexity" evidence="10">
    <location>
        <begin position="631"/>
        <end position="643"/>
    </location>
</feature>